<dbReference type="Gene3D" id="2.40.170.20">
    <property type="entry name" value="TonB-dependent receptor, beta-barrel domain"/>
    <property type="match status" value="1"/>
</dbReference>
<evidence type="ECO:0000259" key="5">
    <source>
        <dbReference type="Pfam" id="PF07715"/>
    </source>
</evidence>
<name>A0A239MFL0_9BACT</name>
<sequence>MQLNQSSPFQVIRVSSFARTWVFLLLLCAMLTGNALAQSDTGRISGTVTDASGAVVVGAQITATRTETAVTTTTTTDKRGEYVFATLQVGHYTITVESPGFASATKEGLELNDNGALNAIFKLQAGATEQMIVTTQVGETVNTSTGEISHVIDGDTVRDLALNGRNYLDLLGILPGSVVMNGGDAMATITSGSTTGIVLNGIRATANGLYIDGVINKDIGSNATQFNNVGIDFVEHVKVETSAFSSQFGSAAGPAINVVTRSGTNSLHGTLFELIRNDLLDASNYFSRSAQQNPNGTYNPIRQHLRFNDFGGALGGPIMKDKLYFFMGAEWKIIAQNTNPSIVTLPLQAQLNGVFPLTTAGACSLSKVPGLGNVPSTCDISNYITPFGHGVQKVFNEVISKATSYAGVACTLTGCSNNGNTIYELPQPFRNHEYLARVDWIINKRHNVYARWIDDTHTTTNPLGDGSLPTTSYHDEGPADNFLFVHNMVVTPNSTNTLSLSALWSSINQQPVGPDWLKSTYGLDYQSLYQGQTPKLGIPYLSLYGYTAFDSDNFLNRSHSTYAQVQDVYTMVEGKHTIKVGGLFGRNRKDQNGKPYFYGNVAFTNASTSLNTSGNALADMLLGNFATYTESASDTYGFFRLWQAAGYVDDTWRIAPKLSLSLGLRFEWMTPWDSQQNNLASFYPEFYDPKAAVTVNSNGTLVAGSGNRYNGLRRAGDGVPNSELFRVPNGQSADVLSVPTIGKRGFYKAQRVIAPRFGFAYDMFGNGTLAFRGGAGLFYDTPQGNVAFSALNSPPYLQSAAVQNGNMDNLAAFSSQLNLSPNGDMYAVSSTQQRAYVYQYNFGIQQQLMAGMFLQITYVGNEARHMLHDPDVNGVDPGVEDAAFQVNQNVNINALRPYKGFGAIYQYRTDADGNYNGLQANLNRRIGKGRFTFAYTWSKSLSTSSADTDVAHIFPFSKTYYYGYTSFDRRNLITTSYIVSSPTFARHNIVMREGLGGWMITGTGRYQGGTRLTPQGTDTLGVAGKAEYAGYPILYPHTQVAWWEPLNPGNIANVYAPAPGQIGNVPNGLIAGPNYVDLDVSMRKTFNFTERYRLTVNFDGFNVLNHPNFNSPTVNVNSATTVSDTQNVSATNTAGHDYSYLGITSANRPRNIQGGLRFAF</sequence>
<keyword evidence="7" id="KW-0675">Receptor</keyword>
<dbReference type="SUPFAM" id="SSF49464">
    <property type="entry name" value="Carboxypeptidase regulatory domain-like"/>
    <property type="match status" value="1"/>
</dbReference>
<evidence type="ECO:0000256" key="1">
    <source>
        <dbReference type="ARBA" id="ARBA00004442"/>
    </source>
</evidence>
<protein>
    <submittedName>
        <fullName evidence="7">TonB-dependent Receptor Plug Domain</fullName>
    </submittedName>
</protein>
<dbReference type="InterPro" id="IPR008969">
    <property type="entry name" value="CarboxyPept-like_regulatory"/>
</dbReference>
<feature type="domain" description="TonB-dependent transporter Oar-like beta-barrel" evidence="6">
    <location>
        <begin position="259"/>
        <end position="1129"/>
    </location>
</feature>
<proteinExistence type="predicted"/>
<comment type="subcellular location">
    <subcellularLocation>
        <location evidence="1">Cell outer membrane</location>
    </subcellularLocation>
</comment>
<keyword evidence="3" id="KW-0998">Cell outer membrane</keyword>
<organism evidence="7 8">
    <name type="scientific">Granulicella rosea</name>
    <dbReference type="NCBI Taxonomy" id="474952"/>
    <lineage>
        <taxon>Bacteria</taxon>
        <taxon>Pseudomonadati</taxon>
        <taxon>Acidobacteriota</taxon>
        <taxon>Terriglobia</taxon>
        <taxon>Terriglobales</taxon>
        <taxon>Acidobacteriaceae</taxon>
        <taxon>Granulicella</taxon>
    </lineage>
</organism>
<reference evidence="7 8" key="1">
    <citation type="submission" date="2017-06" db="EMBL/GenBank/DDBJ databases">
        <authorList>
            <person name="Kim H.J."/>
            <person name="Triplett B.A."/>
        </authorList>
    </citation>
    <scope>NUCLEOTIDE SEQUENCE [LARGE SCALE GENOMIC DNA]</scope>
    <source>
        <strain evidence="7 8">DSM 18704</strain>
    </source>
</reference>
<dbReference type="EMBL" id="FZOU01000012">
    <property type="protein sequence ID" value="SNT41466.1"/>
    <property type="molecule type" value="Genomic_DNA"/>
</dbReference>
<dbReference type="Pfam" id="PF13620">
    <property type="entry name" value="CarboxypepD_reg"/>
    <property type="match status" value="1"/>
</dbReference>
<accession>A0A239MFL0</accession>
<evidence type="ECO:0000313" key="8">
    <source>
        <dbReference type="Proteomes" id="UP000198356"/>
    </source>
</evidence>
<dbReference type="InterPro" id="IPR037066">
    <property type="entry name" value="Plug_dom_sf"/>
</dbReference>
<evidence type="ECO:0000256" key="3">
    <source>
        <dbReference type="ARBA" id="ARBA00023237"/>
    </source>
</evidence>
<feature type="signal peptide" evidence="4">
    <location>
        <begin position="1"/>
        <end position="37"/>
    </location>
</feature>
<evidence type="ECO:0000256" key="2">
    <source>
        <dbReference type="ARBA" id="ARBA00023136"/>
    </source>
</evidence>
<keyword evidence="8" id="KW-1185">Reference proteome</keyword>
<dbReference type="Proteomes" id="UP000198356">
    <property type="component" value="Unassembled WGS sequence"/>
</dbReference>
<dbReference type="AlphaFoldDB" id="A0A239MFL0"/>
<dbReference type="Gene3D" id="2.60.40.1120">
    <property type="entry name" value="Carboxypeptidase-like, regulatory domain"/>
    <property type="match status" value="1"/>
</dbReference>
<dbReference type="Pfam" id="PF25183">
    <property type="entry name" value="OMP_b-brl_4"/>
    <property type="match status" value="1"/>
</dbReference>
<dbReference type="InterPro" id="IPR012910">
    <property type="entry name" value="Plug_dom"/>
</dbReference>
<dbReference type="RefSeq" id="WP_176441894.1">
    <property type="nucleotide sequence ID" value="NZ_FZOU01000012.1"/>
</dbReference>
<gene>
    <name evidence="7" type="ORF">SAMN05421770_11237</name>
</gene>
<dbReference type="InterPro" id="IPR057601">
    <property type="entry name" value="Oar-like_b-barrel"/>
</dbReference>
<dbReference type="Pfam" id="PF07715">
    <property type="entry name" value="Plug"/>
    <property type="match status" value="1"/>
</dbReference>
<feature type="domain" description="TonB-dependent receptor plug" evidence="5">
    <location>
        <begin position="150"/>
        <end position="252"/>
    </location>
</feature>
<dbReference type="InterPro" id="IPR036942">
    <property type="entry name" value="Beta-barrel_TonB_sf"/>
</dbReference>
<keyword evidence="2" id="KW-0472">Membrane</keyword>
<evidence type="ECO:0000313" key="7">
    <source>
        <dbReference type="EMBL" id="SNT41466.1"/>
    </source>
</evidence>
<evidence type="ECO:0000259" key="6">
    <source>
        <dbReference type="Pfam" id="PF25183"/>
    </source>
</evidence>
<dbReference type="SUPFAM" id="SSF56935">
    <property type="entry name" value="Porins"/>
    <property type="match status" value="1"/>
</dbReference>
<keyword evidence="4" id="KW-0732">Signal</keyword>
<dbReference type="GO" id="GO:0009279">
    <property type="term" value="C:cell outer membrane"/>
    <property type="evidence" value="ECO:0007669"/>
    <property type="project" value="UniProtKB-SubCell"/>
</dbReference>
<evidence type="ECO:0000256" key="4">
    <source>
        <dbReference type="SAM" id="SignalP"/>
    </source>
</evidence>
<feature type="chain" id="PRO_5012421505" evidence="4">
    <location>
        <begin position="38"/>
        <end position="1160"/>
    </location>
</feature>
<dbReference type="Gene3D" id="2.170.130.10">
    <property type="entry name" value="TonB-dependent receptor, plug domain"/>
    <property type="match status" value="1"/>
</dbReference>